<dbReference type="EMBL" id="UYSU01042017">
    <property type="protein sequence ID" value="VDM03514.1"/>
    <property type="molecule type" value="Genomic_DNA"/>
</dbReference>
<dbReference type="Pfam" id="PF01400">
    <property type="entry name" value="Astacin"/>
    <property type="match status" value="1"/>
</dbReference>
<dbReference type="PROSITE" id="PS51864">
    <property type="entry name" value="ASTACIN"/>
    <property type="match status" value="1"/>
</dbReference>
<feature type="domain" description="Peptidase M12A" evidence="3">
    <location>
        <begin position="1"/>
        <end position="142"/>
    </location>
</feature>
<keyword evidence="1 2" id="KW-0479">Metal-binding</keyword>
<dbReference type="AlphaFoldDB" id="A0A183TKY0"/>
<keyword evidence="1 2" id="KW-0645">Protease</keyword>
<dbReference type="SUPFAM" id="SSF55486">
    <property type="entry name" value="Metalloproteases ('zincins'), catalytic domain"/>
    <property type="match status" value="1"/>
</dbReference>
<dbReference type="STRING" id="70667.A0A183TKY0"/>
<evidence type="ECO:0000259" key="3">
    <source>
        <dbReference type="PROSITE" id="PS51864"/>
    </source>
</evidence>
<keyword evidence="5" id="KW-1185">Reference proteome</keyword>
<keyword evidence="1 2" id="KW-0378">Hydrolase</keyword>
<dbReference type="GO" id="GO:0004222">
    <property type="term" value="F:metalloendopeptidase activity"/>
    <property type="evidence" value="ECO:0007669"/>
    <property type="project" value="UniProtKB-UniRule"/>
</dbReference>
<feature type="binding site" evidence="1">
    <location>
        <position position="39"/>
    </location>
    <ligand>
        <name>Zn(2+)</name>
        <dbReference type="ChEBI" id="CHEBI:29105"/>
        <note>catalytic</note>
    </ligand>
</feature>
<feature type="binding site" evidence="1">
    <location>
        <position position="43"/>
    </location>
    <ligand>
        <name>Zn(2+)</name>
        <dbReference type="ChEBI" id="CHEBI:29105"/>
        <note>catalytic</note>
    </ligand>
</feature>
<reference evidence="6" key="1">
    <citation type="submission" date="2016-06" db="UniProtKB">
        <authorList>
            <consortium name="WormBaseParasite"/>
        </authorList>
    </citation>
    <scope>IDENTIFICATION</scope>
</reference>
<proteinExistence type="predicted"/>
<gene>
    <name evidence="4" type="ORF">SSLN_LOCUS17128</name>
</gene>
<dbReference type="PANTHER" id="PTHR10127:SF861">
    <property type="entry name" value="DORSAL-VENTRAL PATTERNING PROTEIN TOLLOID-RELATED"/>
    <property type="match status" value="1"/>
</dbReference>
<dbReference type="InterPro" id="IPR001506">
    <property type="entry name" value="Peptidase_M12A"/>
</dbReference>
<feature type="active site" evidence="1">
    <location>
        <position position="40"/>
    </location>
</feature>
<dbReference type="OrthoDB" id="431034at2759"/>
<dbReference type="EC" id="3.4.24.-" evidence="2"/>
<dbReference type="Gene3D" id="3.40.390.10">
    <property type="entry name" value="Collagenase (Catalytic Domain)"/>
    <property type="match status" value="1"/>
</dbReference>
<organism evidence="6">
    <name type="scientific">Schistocephalus solidus</name>
    <name type="common">Tapeworm</name>
    <dbReference type="NCBI Taxonomy" id="70667"/>
    <lineage>
        <taxon>Eukaryota</taxon>
        <taxon>Metazoa</taxon>
        <taxon>Spiralia</taxon>
        <taxon>Lophotrochozoa</taxon>
        <taxon>Platyhelminthes</taxon>
        <taxon>Cestoda</taxon>
        <taxon>Eucestoda</taxon>
        <taxon>Diphyllobothriidea</taxon>
        <taxon>Diphyllobothriidae</taxon>
        <taxon>Schistocephalus</taxon>
    </lineage>
</organism>
<accession>A0A183TKY0</accession>
<dbReference type="WBParaSite" id="SSLN_0001777701-mRNA-1">
    <property type="protein sequence ID" value="SSLN_0001777701-mRNA-1"/>
    <property type="gene ID" value="SSLN_0001777701"/>
</dbReference>
<comment type="cofactor">
    <cofactor evidence="1 2">
        <name>Zn(2+)</name>
        <dbReference type="ChEBI" id="CHEBI:29105"/>
    </cofactor>
    <text evidence="1 2">Binds 1 zinc ion per subunit.</text>
</comment>
<comment type="caution">
    <text evidence="1">Lacks conserved residue(s) required for the propagation of feature annotation.</text>
</comment>
<sequence length="177" mass="20496">MLLNLNRIRCFSQVGRQCDSKPQNISIAPHCESKGTVLHEIGHALGFRHEHTRPHRFVHISLDNIQDRSQSSFRKKTNHEVDSLGEPYDYNSIMHYSNSDFAKNAYIDTITPVQRCPRPEIGQRVKPSVGDVTQMNKLYNCPCRRHYFTLFNTISFLFSVYHPVFCKCNREVGNNSP</sequence>
<keyword evidence="1 2" id="KW-0482">Metalloprotease</keyword>
<reference evidence="4 5" key="2">
    <citation type="submission" date="2018-11" db="EMBL/GenBank/DDBJ databases">
        <authorList>
            <consortium name="Pathogen Informatics"/>
        </authorList>
    </citation>
    <scope>NUCLEOTIDE SEQUENCE [LARGE SCALE GENOMIC DNA]</scope>
    <source>
        <strain evidence="4 5">NST_G2</strain>
    </source>
</reference>
<name>A0A183TKY0_SCHSO</name>
<evidence type="ECO:0000313" key="4">
    <source>
        <dbReference type="EMBL" id="VDM03514.1"/>
    </source>
</evidence>
<evidence type="ECO:0000256" key="1">
    <source>
        <dbReference type="PROSITE-ProRule" id="PRU01211"/>
    </source>
</evidence>
<dbReference type="PRINTS" id="PR00480">
    <property type="entry name" value="ASTACIN"/>
</dbReference>
<dbReference type="Proteomes" id="UP000275846">
    <property type="component" value="Unassembled WGS sequence"/>
</dbReference>
<evidence type="ECO:0000313" key="6">
    <source>
        <dbReference type="WBParaSite" id="SSLN_0001777701-mRNA-1"/>
    </source>
</evidence>
<dbReference type="GO" id="GO:0008270">
    <property type="term" value="F:zinc ion binding"/>
    <property type="evidence" value="ECO:0007669"/>
    <property type="project" value="UniProtKB-UniRule"/>
</dbReference>
<protein>
    <recommendedName>
        <fullName evidence="2">Metalloendopeptidase</fullName>
        <ecNumber evidence="2">3.4.24.-</ecNumber>
    </recommendedName>
</protein>
<dbReference type="InterPro" id="IPR024079">
    <property type="entry name" value="MetalloPept_cat_dom_sf"/>
</dbReference>
<evidence type="ECO:0000256" key="2">
    <source>
        <dbReference type="RuleBase" id="RU361183"/>
    </source>
</evidence>
<keyword evidence="1 2" id="KW-0862">Zinc</keyword>
<feature type="binding site" evidence="1">
    <location>
        <position position="49"/>
    </location>
    <ligand>
        <name>Zn(2+)</name>
        <dbReference type="ChEBI" id="CHEBI:29105"/>
        <note>catalytic</note>
    </ligand>
</feature>
<evidence type="ECO:0000313" key="5">
    <source>
        <dbReference type="Proteomes" id="UP000275846"/>
    </source>
</evidence>
<dbReference type="PANTHER" id="PTHR10127">
    <property type="entry name" value="DISCOIDIN, CUB, EGF, LAMININ , AND ZINC METALLOPROTEASE DOMAIN CONTAINING"/>
    <property type="match status" value="1"/>
</dbReference>
<dbReference type="GO" id="GO:0006508">
    <property type="term" value="P:proteolysis"/>
    <property type="evidence" value="ECO:0007669"/>
    <property type="project" value="UniProtKB-KW"/>
</dbReference>